<dbReference type="CDD" id="cd00609">
    <property type="entry name" value="AAT_like"/>
    <property type="match status" value="1"/>
</dbReference>
<evidence type="ECO:0000256" key="2">
    <source>
        <dbReference type="ARBA" id="ARBA00005384"/>
    </source>
</evidence>
<comment type="similarity">
    <text evidence="2">In the C-terminal section; belongs to the class-I pyridoxal-phosphate-dependent aminotransferase family.</text>
</comment>
<evidence type="ECO:0000256" key="3">
    <source>
        <dbReference type="ARBA" id="ARBA00007441"/>
    </source>
</evidence>
<keyword evidence="5" id="KW-0032">Aminotransferase</keyword>
<reference evidence="12" key="1">
    <citation type="journal article" date="2014" name="Genome Announc.">
        <title>Draft Genome Sequences of Three Alkaliphilic Bacillus Strains, Bacillus wakoensis JCM 9140T, Bacillus akibai JCM 9157T, and Bacillus hemicellulosilyticus JCM 9152T.</title>
        <authorList>
            <person name="Yuki M."/>
            <person name="Oshima K."/>
            <person name="Suda W."/>
            <person name="Oshida Y."/>
            <person name="Kitamura K."/>
            <person name="Iida T."/>
            <person name="Hattori M."/>
            <person name="Ohkuma M."/>
        </authorList>
    </citation>
    <scope>NUCLEOTIDE SEQUENCE [LARGE SCALE GENOMIC DNA]</scope>
    <source>
        <strain evidence="12">JCM 9152</strain>
    </source>
</reference>
<evidence type="ECO:0000256" key="9">
    <source>
        <dbReference type="ARBA" id="ARBA00023125"/>
    </source>
</evidence>
<dbReference type="PANTHER" id="PTHR46577:SF2">
    <property type="entry name" value="TRANSCRIPTIONAL REGULATORY PROTEIN"/>
    <property type="match status" value="1"/>
</dbReference>
<dbReference type="SUPFAM" id="SSF53383">
    <property type="entry name" value="PLP-dependent transferases"/>
    <property type="match status" value="1"/>
</dbReference>
<dbReference type="Gene3D" id="3.90.1150.10">
    <property type="entry name" value="Aspartate Aminotransferase, domain 1"/>
    <property type="match status" value="1"/>
</dbReference>
<evidence type="ECO:0000256" key="6">
    <source>
        <dbReference type="ARBA" id="ARBA00022679"/>
    </source>
</evidence>
<dbReference type="InterPro" id="IPR000524">
    <property type="entry name" value="Tscrpt_reg_HTH_GntR"/>
</dbReference>
<dbReference type="EMBL" id="BAUU01000007">
    <property type="protein sequence ID" value="GAE29876.1"/>
    <property type="molecule type" value="Genomic_DNA"/>
</dbReference>
<dbReference type="Gene3D" id="1.10.10.10">
    <property type="entry name" value="Winged helix-like DNA-binding domain superfamily/Winged helix DNA-binding domain"/>
    <property type="match status" value="1"/>
</dbReference>
<keyword evidence="13" id="KW-1185">Reference proteome</keyword>
<comment type="cofactor">
    <cofactor evidence="1">
        <name>pyridoxal 5'-phosphate</name>
        <dbReference type="ChEBI" id="CHEBI:597326"/>
    </cofactor>
</comment>
<keyword evidence="9" id="KW-0238">DNA-binding</keyword>
<dbReference type="OrthoDB" id="9802328at2"/>
<dbReference type="GO" id="GO:0003700">
    <property type="term" value="F:DNA-binding transcription factor activity"/>
    <property type="evidence" value="ECO:0007669"/>
    <property type="project" value="InterPro"/>
</dbReference>
<sequence>MHIHLKRTSQSTLTDQIVQAFEDRIRSGLLKPHTKMPSLRNLSKQLGVSLVTCSKAYERLERKRLITRIHGKGCYVLVESTKKIEDNSDLNWQLTIVDYLPRAQMLKNFQAGFQEADSSIRFPFHVSAINEKLLPTYEIVREIKKTDQTALSKYSPFQGDMDLRSEFVNYFKREGMNVAVDQVLTVSGSQQGIDLVARTFIGAGDVVYVEAPTYAGAIDIFLSRGAKIITVPVNEEGLRLDLLTKLCDQHPPKLIYTVPTFQNPTGAVMSMPKRKHLLEIAEAYHTIILEDDTFSDMYFTEKPPKSIYSLDTAGHVIHSKTFSKVLAPSCRISALIAKGSFMNRLLAAKSITDLGSPLLTQRAVLPYLKSNRMEKQLEELRLNLKKRCELVQTMLEKYAPPNISWTHPSGGLNIWVTLPKWVDTDELLKLAVRKKLAFLPGSVSYAGEANYNELRICFAFLHDSLIEEGIMILCELISQYLESRPF</sequence>
<dbReference type="InterPro" id="IPR036388">
    <property type="entry name" value="WH-like_DNA-bd_sf"/>
</dbReference>
<keyword evidence="8" id="KW-0805">Transcription regulation</keyword>
<dbReference type="InterPro" id="IPR015421">
    <property type="entry name" value="PyrdxlP-dep_Trfase_major"/>
</dbReference>
<evidence type="ECO:0000256" key="7">
    <source>
        <dbReference type="ARBA" id="ARBA00022898"/>
    </source>
</evidence>
<protein>
    <submittedName>
        <fullName evidence="12">Transcriptional regulator</fullName>
    </submittedName>
</protein>
<dbReference type="AlphaFoldDB" id="W4QCU7"/>
<dbReference type="FunFam" id="3.40.640.10:FF:000053">
    <property type="entry name" value="Aminotransferase, class I"/>
    <property type="match status" value="1"/>
</dbReference>
<dbReference type="RefSeq" id="WP_035341908.1">
    <property type="nucleotide sequence ID" value="NZ_BAUU01000007.1"/>
</dbReference>
<dbReference type="SUPFAM" id="SSF46785">
    <property type="entry name" value="Winged helix' DNA-binding domain"/>
    <property type="match status" value="1"/>
</dbReference>
<feature type="domain" description="HTH gntR-type" evidence="11">
    <location>
        <begin position="11"/>
        <end position="79"/>
    </location>
</feature>
<dbReference type="Proteomes" id="UP000018895">
    <property type="component" value="Unassembled WGS sequence"/>
</dbReference>
<proteinExistence type="inferred from homology"/>
<dbReference type="GO" id="GO:0030170">
    <property type="term" value="F:pyridoxal phosphate binding"/>
    <property type="evidence" value="ECO:0007669"/>
    <property type="project" value="InterPro"/>
</dbReference>
<comment type="subunit">
    <text evidence="4">Homodimer.</text>
</comment>
<keyword evidence="7" id="KW-0663">Pyridoxal phosphate</keyword>
<gene>
    <name evidence="12" type="ORF">JCM9152_1263</name>
</gene>
<dbReference type="Pfam" id="PF00392">
    <property type="entry name" value="GntR"/>
    <property type="match status" value="1"/>
</dbReference>
<evidence type="ECO:0000259" key="11">
    <source>
        <dbReference type="PROSITE" id="PS50949"/>
    </source>
</evidence>
<dbReference type="CDD" id="cd07377">
    <property type="entry name" value="WHTH_GntR"/>
    <property type="match status" value="1"/>
</dbReference>
<dbReference type="InterPro" id="IPR015424">
    <property type="entry name" value="PyrdxlP-dep_Trfase"/>
</dbReference>
<evidence type="ECO:0000256" key="5">
    <source>
        <dbReference type="ARBA" id="ARBA00022576"/>
    </source>
</evidence>
<dbReference type="STRING" id="1236971.JCM9152_1263"/>
<dbReference type="GO" id="GO:0003677">
    <property type="term" value="F:DNA binding"/>
    <property type="evidence" value="ECO:0007669"/>
    <property type="project" value="UniProtKB-KW"/>
</dbReference>
<dbReference type="SMART" id="SM00345">
    <property type="entry name" value="HTH_GNTR"/>
    <property type="match status" value="1"/>
</dbReference>
<keyword evidence="10" id="KW-0804">Transcription</keyword>
<evidence type="ECO:0000256" key="8">
    <source>
        <dbReference type="ARBA" id="ARBA00023015"/>
    </source>
</evidence>
<evidence type="ECO:0000256" key="1">
    <source>
        <dbReference type="ARBA" id="ARBA00001933"/>
    </source>
</evidence>
<evidence type="ECO:0000313" key="12">
    <source>
        <dbReference type="EMBL" id="GAE29876.1"/>
    </source>
</evidence>
<evidence type="ECO:0000256" key="4">
    <source>
        <dbReference type="ARBA" id="ARBA00011738"/>
    </source>
</evidence>
<dbReference type="InterPro" id="IPR004839">
    <property type="entry name" value="Aminotransferase_I/II_large"/>
</dbReference>
<dbReference type="Gene3D" id="3.40.640.10">
    <property type="entry name" value="Type I PLP-dependent aspartate aminotransferase-like (Major domain)"/>
    <property type="match status" value="1"/>
</dbReference>
<accession>W4QCU7</accession>
<name>W4QCU7_9BACI</name>
<dbReference type="GO" id="GO:0008483">
    <property type="term" value="F:transaminase activity"/>
    <property type="evidence" value="ECO:0007669"/>
    <property type="project" value="UniProtKB-KW"/>
</dbReference>
<evidence type="ECO:0000313" key="13">
    <source>
        <dbReference type="Proteomes" id="UP000018895"/>
    </source>
</evidence>
<organism evidence="12 13">
    <name type="scientific">Halalkalibacter hemicellulosilyticusJCM 9152</name>
    <dbReference type="NCBI Taxonomy" id="1236971"/>
    <lineage>
        <taxon>Bacteria</taxon>
        <taxon>Bacillati</taxon>
        <taxon>Bacillota</taxon>
        <taxon>Bacilli</taxon>
        <taxon>Bacillales</taxon>
        <taxon>Bacillaceae</taxon>
        <taxon>Halalkalibacter</taxon>
    </lineage>
</organism>
<dbReference type="PANTHER" id="PTHR46577">
    <property type="entry name" value="HTH-TYPE TRANSCRIPTIONAL REGULATORY PROTEIN GABR"/>
    <property type="match status" value="1"/>
</dbReference>
<dbReference type="InterPro" id="IPR051446">
    <property type="entry name" value="HTH_trans_reg/aminotransferase"/>
</dbReference>
<evidence type="ECO:0000256" key="10">
    <source>
        <dbReference type="ARBA" id="ARBA00023163"/>
    </source>
</evidence>
<dbReference type="PROSITE" id="PS50949">
    <property type="entry name" value="HTH_GNTR"/>
    <property type="match status" value="1"/>
</dbReference>
<dbReference type="InterPro" id="IPR036390">
    <property type="entry name" value="WH_DNA-bd_sf"/>
</dbReference>
<dbReference type="InterPro" id="IPR015422">
    <property type="entry name" value="PyrdxlP-dep_Trfase_small"/>
</dbReference>
<dbReference type="Pfam" id="PF00155">
    <property type="entry name" value="Aminotran_1_2"/>
    <property type="match status" value="1"/>
</dbReference>
<comment type="similarity">
    <text evidence="3">Belongs to the class-I pyridoxal-phosphate-dependent aminotransferase family.</text>
</comment>
<keyword evidence="6" id="KW-0808">Transferase</keyword>
<comment type="caution">
    <text evidence="12">The sequence shown here is derived from an EMBL/GenBank/DDBJ whole genome shotgun (WGS) entry which is preliminary data.</text>
</comment>